<protein>
    <submittedName>
        <fullName evidence="1">Uncharacterized protein</fullName>
    </submittedName>
</protein>
<accession>X1UYE7</accession>
<evidence type="ECO:0000313" key="1">
    <source>
        <dbReference type="EMBL" id="GAJ22459.1"/>
    </source>
</evidence>
<gene>
    <name evidence="1" type="ORF">S12H4_55662</name>
</gene>
<comment type="caution">
    <text evidence="1">The sequence shown here is derived from an EMBL/GenBank/DDBJ whole genome shotgun (WGS) entry which is preliminary data.</text>
</comment>
<dbReference type="AlphaFoldDB" id="X1UYE7"/>
<proteinExistence type="predicted"/>
<name>X1UYE7_9ZZZZ</name>
<dbReference type="EMBL" id="BARW01035729">
    <property type="protein sequence ID" value="GAJ22459.1"/>
    <property type="molecule type" value="Genomic_DNA"/>
</dbReference>
<reference evidence="1" key="1">
    <citation type="journal article" date="2014" name="Front. Microbiol.">
        <title>High frequency of phylogenetically diverse reductive dehalogenase-homologous genes in deep subseafloor sedimentary metagenomes.</title>
        <authorList>
            <person name="Kawai M."/>
            <person name="Futagami T."/>
            <person name="Toyoda A."/>
            <person name="Takaki Y."/>
            <person name="Nishi S."/>
            <person name="Hori S."/>
            <person name="Arai W."/>
            <person name="Tsubouchi T."/>
            <person name="Morono Y."/>
            <person name="Uchiyama I."/>
            <person name="Ito T."/>
            <person name="Fujiyama A."/>
            <person name="Inagaki F."/>
            <person name="Takami H."/>
        </authorList>
    </citation>
    <scope>NUCLEOTIDE SEQUENCE</scope>
    <source>
        <strain evidence="1">Expedition CK06-06</strain>
    </source>
</reference>
<sequence>MPGQYSSKMDILTCRGEEIEYHLEVVSEQIGICILGHVFYIFKLQQVIGWSFMLNIF</sequence>
<organism evidence="1">
    <name type="scientific">marine sediment metagenome</name>
    <dbReference type="NCBI Taxonomy" id="412755"/>
    <lineage>
        <taxon>unclassified sequences</taxon>
        <taxon>metagenomes</taxon>
        <taxon>ecological metagenomes</taxon>
    </lineage>
</organism>